<dbReference type="SUPFAM" id="SSF56519">
    <property type="entry name" value="Penicillin binding protein dimerisation domain"/>
    <property type="match status" value="1"/>
</dbReference>
<comment type="similarity">
    <text evidence="3">Belongs to the transpeptidase family.</text>
</comment>
<dbReference type="InterPro" id="IPR012338">
    <property type="entry name" value="Beta-lactam/transpept-like"/>
</dbReference>
<feature type="domain" description="Penicillin-binding protein transpeptidase" evidence="7">
    <location>
        <begin position="341"/>
        <end position="652"/>
    </location>
</feature>
<dbReference type="InterPro" id="IPR001460">
    <property type="entry name" value="PCN-bd_Tpept"/>
</dbReference>
<dbReference type="Pfam" id="PF03717">
    <property type="entry name" value="PBP_dimer"/>
    <property type="match status" value="1"/>
</dbReference>
<dbReference type="PANTHER" id="PTHR30627:SF25">
    <property type="entry name" value="PENICILLIN-BINDING PROTEIN 3"/>
    <property type="match status" value="1"/>
</dbReference>
<dbReference type="InterPro" id="IPR036138">
    <property type="entry name" value="PBP_dimer_sf"/>
</dbReference>
<dbReference type="Gene3D" id="3.10.450.100">
    <property type="entry name" value="NTF2-like, domain 1"/>
    <property type="match status" value="1"/>
</dbReference>
<dbReference type="OrthoDB" id="9766847at2"/>
<dbReference type="Gene3D" id="3.40.710.10">
    <property type="entry name" value="DD-peptidase/beta-lactamase superfamily"/>
    <property type="match status" value="1"/>
</dbReference>
<evidence type="ECO:0000256" key="3">
    <source>
        <dbReference type="ARBA" id="ARBA00007171"/>
    </source>
</evidence>
<proteinExistence type="inferred from homology"/>
<evidence type="ECO:0000259" key="9">
    <source>
        <dbReference type="Pfam" id="PF05223"/>
    </source>
</evidence>
<protein>
    <recommendedName>
        <fullName evidence="4">serine-type D-Ala-D-Ala carboxypeptidase</fullName>
        <ecNumber evidence="4">3.4.16.4</ecNumber>
    </recommendedName>
</protein>
<dbReference type="GO" id="GO:0071972">
    <property type="term" value="F:peptidoglycan L,D-transpeptidase activity"/>
    <property type="evidence" value="ECO:0007669"/>
    <property type="project" value="TreeGrafter"/>
</dbReference>
<dbReference type="Proteomes" id="UP000199017">
    <property type="component" value="Unassembled WGS sequence"/>
</dbReference>
<evidence type="ECO:0000256" key="4">
    <source>
        <dbReference type="ARBA" id="ARBA00012448"/>
    </source>
</evidence>
<accession>A0A1G8H9A2</accession>
<dbReference type="GO" id="GO:0046677">
    <property type="term" value="P:response to antibiotic"/>
    <property type="evidence" value="ECO:0007669"/>
    <property type="project" value="InterPro"/>
</dbReference>
<name>A0A1G8H9A2_9BACI</name>
<dbReference type="AlphaFoldDB" id="A0A1G8H9A2"/>
<evidence type="ECO:0000256" key="6">
    <source>
        <dbReference type="ARBA" id="ARBA00034000"/>
    </source>
</evidence>
<reference evidence="10 11" key="1">
    <citation type="submission" date="2016-10" db="EMBL/GenBank/DDBJ databases">
        <authorList>
            <person name="de Groot N.N."/>
        </authorList>
    </citation>
    <scope>NUCLEOTIDE SEQUENCE [LARGE SCALE GENOMIC DNA]</scope>
    <source>
        <strain evidence="11">P4B,CCM 7963,CECT 7998,DSM 25260,IBRC-M 10614,KCTC 13821</strain>
    </source>
</reference>
<dbReference type="Pfam" id="PF05223">
    <property type="entry name" value="MecA_N"/>
    <property type="match status" value="1"/>
</dbReference>
<dbReference type="GO" id="GO:0009002">
    <property type="term" value="F:serine-type D-Ala-D-Ala carboxypeptidase activity"/>
    <property type="evidence" value="ECO:0007669"/>
    <property type="project" value="UniProtKB-EC"/>
</dbReference>
<comment type="pathway">
    <text evidence="2">Cell wall biogenesis; peptidoglycan biosynthesis.</text>
</comment>
<dbReference type="SUPFAM" id="SSF56601">
    <property type="entry name" value="beta-lactamase/transpeptidase-like"/>
    <property type="match status" value="1"/>
</dbReference>
<dbReference type="Gene3D" id="3.90.1310.10">
    <property type="entry name" value="Penicillin-binding protein 2a (Domain 2)"/>
    <property type="match status" value="1"/>
</dbReference>
<dbReference type="PANTHER" id="PTHR30627">
    <property type="entry name" value="PEPTIDOGLYCAN D,D-TRANSPEPTIDASE"/>
    <property type="match status" value="1"/>
</dbReference>
<dbReference type="Gene3D" id="3.30.1390.30">
    <property type="entry name" value="Penicillin-binding protein 2a, domain 3"/>
    <property type="match status" value="1"/>
</dbReference>
<dbReference type="GO" id="GO:0005886">
    <property type="term" value="C:plasma membrane"/>
    <property type="evidence" value="ECO:0007669"/>
    <property type="project" value="TreeGrafter"/>
</dbReference>
<evidence type="ECO:0000256" key="5">
    <source>
        <dbReference type="ARBA" id="ARBA00023136"/>
    </source>
</evidence>
<evidence type="ECO:0000256" key="1">
    <source>
        <dbReference type="ARBA" id="ARBA00004370"/>
    </source>
</evidence>
<evidence type="ECO:0000313" key="11">
    <source>
        <dbReference type="Proteomes" id="UP000199017"/>
    </source>
</evidence>
<feature type="domain" description="Penicillin-binding protein dimerisation" evidence="8">
    <location>
        <begin position="148"/>
        <end position="302"/>
    </location>
</feature>
<evidence type="ECO:0000313" key="10">
    <source>
        <dbReference type="EMBL" id="SDI03193.1"/>
    </source>
</evidence>
<dbReference type="EMBL" id="FNDU01000004">
    <property type="protein sequence ID" value="SDI03193.1"/>
    <property type="molecule type" value="Genomic_DNA"/>
</dbReference>
<dbReference type="PROSITE" id="PS51257">
    <property type="entry name" value="PROKAR_LIPOPROTEIN"/>
    <property type="match status" value="1"/>
</dbReference>
<dbReference type="GO" id="GO:0009252">
    <property type="term" value="P:peptidoglycan biosynthetic process"/>
    <property type="evidence" value="ECO:0007669"/>
    <property type="project" value="UniProtKB-UniPathway"/>
</dbReference>
<feature type="domain" description="NTF2-like N-terminal transpeptidase" evidence="9">
    <location>
        <begin position="23"/>
        <end position="139"/>
    </location>
</feature>
<dbReference type="InterPro" id="IPR032710">
    <property type="entry name" value="NTF2-like_dom_sf"/>
</dbReference>
<sequence>MKKYILPFFIIGLAACSNGPTQEEVMNEFVSAWNEQDFETMYTYLSEESQQNIDKKTFVERYETIYDGIEAEEITVEAAEVSEEKEEDVPRPYEVSMETVAGEISFDDEAELVKEESDDDETWKVHWDSSFIFPELQEEETVQVTSDEPVRGEIFARDGSPLAINSPVQQAGLVPGKMEDDSIKELVELLDIDEEEIESALDADWVSDESFVPVTKLRPDKEDIEEDLLEIDGIMIQESSARYYPFAEKAAHLTGYIRQVNAVDLEELPKNEYGAGSVVGSTGLESVYEEKLHGSKGWRIYIPESDTTIAEKEVENGTDITTTIDASFQQKMYDEMEGDAGAGVALHPKTGETLALVSTPAYDPNHFVFGWPDGEFEEVNEHPETPFSARFNNRYAPGSTIKPITASIALQNGSLDAKEAKTIEGKSWQPDQSWGGYKVTRVSDRLNEVNLKDALITSDNIYFAQAALHTGAENFTEGLRSFGFEEDIPYEFPVNGSAISNEGLDKDILLADTGYGQGEMLMSPIHLAVVYTPLLNDGDMLKPTLELSDDPKEVWQEQVVPAEDTEIITQGLRGIVENERGSAYEPVMNELTIAGKTGTAELKTTQGEEGGTENGWFAAYDYENEDMLITMMIENVQGRGGSEYTVEKVKNLFGD</sequence>
<keyword evidence="5" id="KW-0472">Membrane</keyword>
<dbReference type="SUPFAM" id="SSF54427">
    <property type="entry name" value="NTF2-like"/>
    <property type="match status" value="1"/>
</dbReference>
<dbReference type="InterPro" id="IPR050515">
    <property type="entry name" value="Beta-lactam/transpept"/>
</dbReference>
<evidence type="ECO:0000259" key="7">
    <source>
        <dbReference type="Pfam" id="PF00905"/>
    </source>
</evidence>
<organism evidence="10 11">
    <name type="scientific">Alteribacillus bidgolensis</name>
    <dbReference type="NCBI Taxonomy" id="930129"/>
    <lineage>
        <taxon>Bacteria</taxon>
        <taxon>Bacillati</taxon>
        <taxon>Bacillota</taxon>
        <taxon>Bacilli</taxon>
        <taxon>Bacillales</taxon>
        <taxon>Bacillaceae</taxon>
        <taxon>Alteribacillus</taxon>
    </lineage>
</organism>
<dbReference type="InterPro" id="IPR005311">
    <property type="entry name" value="PBP_dimer"/>
</dbReference>
<gene>
    <name evidence="10" type="ORF">SAMN05216352_104162</name>
</gene>
<dbReference type="Pfam" id="PF00905">
    <property type="entry name" value="Transpeptidase"/>
    <property type="match status" value="1"/>
</dbReference>
<keyword evidence="11" id="KW-1185">Reference proteome</keyword>
<comment type="catalytic activity">
    <reaction evidence="6">
        <text>Preferential cleavage: (Ac)2-L-Lys-D-Ala-|-D-Ala. Also transpeptidation of peptidyl-alanyl moieties that are N-acyl substituents of D-alanine.</text>
        <dbReference type="EC" id="3.4.16.4"/>
    </reaction>
</comment>
<dbReference type="STRING" id="930129.SAMN05216352_104162"/>
<dbReference type="GO" id="GO:0071555">
    <property type="term" value="P:cell wall organization"/>
    <property type="evidence" value="ECO:0007669"/>
    <property type="project" value="TreeGrafter"/>
</dbReference>
<evidence type="ECO:0000259" key="8">
    <source>
        <dbReference type="Pfam" id="PF03717"/>
    </source>
</evidence>
<dbReference type="EC" id="3.4.16.4" evidence="4"/>
<dbReference type="InterPro" id="IPR007887">
    <property type="entry name" value="MecA_N"/>
</dbReference>
<evidence type="ECO:0000256" key="2">
    <source>
        <dbReference type="ARBA" id="ARBA00004752"/>
    </source>
</evidence>
<comment type="subcellular location">
    <subcellularLocation>
        <location evidence="1">Membrane</location>
    </subcellularLocation>
</comment>
<dbReference type="GO" id="GO:0008658">
    <property type="term" value="F:penicillin binding"/>
    <property type="evidence" value="ECO:0007669"/>
    <property type="project" value="InterPro"/>
</dbReference>
<dbReference type="UniPathway" id="UPA00219"/>